<keyword evidence="2" id="KW-1185">Reference proteome</keyword>
<dbReference type="Proteomes" id="UP000321638">
    <property type="component" value="Unassembled WGS sequence"/>
</dbReference>
<organism evidence="1 2">
    <name type="scientific">Vineibacter terrae</name>
    <dbReference type="NCBI Taxonomy" id="2586908"/>
    <lineage>
        <taxon>Bacteria</taxon>
        <taxon>Pseudomonadati</taxon>
        <taxon>Pseudomonadota</taxon>
        <taxon>Alphaproteobacteria</taxon>
        <taxon>Hyphomicrobiales</taxon>
        <taxon>Vineibacter</taxon>
    </lineage>
</organism>
<evidence type="ECO:0000313" key="2">
    <source>
        <dbReference type="Proteomes" id="UP000321638"/>
    </source>
</evidence>
<comment type="caution">
    <text evidence="1">The sequence shown here is derived from an EMBL/GenBank/DDBJ whole genome shotgun (WGS) entry which is preliminary data.</text>
</comment>
<gene>
    <name evidence="1" type="ORF">FHP25_20280</name>
</gene>
<accession>A0A5C8PIV7</accession>
<dbReference type="RefSeq" id="WP_147848789.1">
    <property type="nucleotide sequence ID" value="NZ_VDUZ01000023.1"/>
</dbReference>
<dbReference type="OrthoDB" id="7376272at2"/>
<dbReference type="EMBL" id="VDUZ01000023">
    <property type="protein sequence ID" value="TXL73745.1"/>
    <property type="molecule type" value="Genomic_DNA"/>
</dbReference>
<reference evidence="1 2" key="1">
    <citation type="submission" date="2019-06" db="EMBL/GenBank/DDBJ databases">
        <title>New taxonomy in bacterial strain CC-CFT640, isolated from vineyard.</title>
        <authorList>
            <person name="Lin S.-Y."/>
            <person name="Tsai C.-F."/>
            <person name="Young C.-C."/>
        </authorList>
    </citation>
    <scope>NUCLEOTIDE SEQUENCE [LARGE SCALE GENOMIC DNA]</scope>
    <source>
        <strain evidence="1 2">CC-CFT640</strain>
    </source>
</reference>
<dbReference type="AlphaFoldDB" id="A0A5C8PIV7"/>
<sequence>MFVIIKGPLDAHYKLTSREKMGKSFETNEDAREFLVTHLKRSFAKHDYDADTDIWWGRNTGDAHATGFHIENV</sequence>
<name>A0A5C8PIV7_9HYPH</name>
<evidence type="ECO:0000313" key="1">
    <source>
        <dbReference type="EMBL" id="TXL73745.1"/>
    </source>
</evidence>
<protein>
    <submittedName>
        <fullName evidence="1">Uncharacterized protein</fullName>
    </submittedName>
</protein>
<proteinExistence type="predicted"/>